<feature type="active site" description="Proton donor" evidence="6">
    <location>
        <position position="135"/>
    </location>
</feature>
<accession>A0AA43Q440</accession>
<dbReference type="Pfam" id="PF01451">
    <property type="entry name" value="LMWPc"/>
    <property type="match status" value="1"/>
</dbReference>
<dbReference type="EMBL" id="JAQSDF010000027">
    <property type="protein sequence ID" value="MDI1231378.1"/>
    <property type="molecule type" value="Genomic_DNA"/>
</dbReference>
<dbReference type="EC" id="3.1.3.48" evidence="2"/>
<dbReference type="InterPro" id="IPR036196">
    <property type="entry name" value="Ptyr_pPase_sf"/>
</dbReference>
<organism evidence="8 9">
    <name type="scientific">Candidatus Methylobacter titanis</name>
    <dbReference type="NCBI Taxonomy" id="3053457"/>
    <lineage>
        <taxon>Bacteria</taxon>
        <taxon>Pseudomonadati</taxon>
        <taxon>Pseudomonadota</taxon>
        <taxon>Gammaproteobacteria</taxon>
        <taxon>Methylococcales</taxon>
        <taxon>Methylococcaceae</taxon>
        <taxon>Methylobacter</taxon>
    </lineage>
</organism>
<feature type="active site" description="Nucleophile" evidence="6">
    <location>
        <position position="25"/>
    </location>
</feature>
<evidence type="ECO:0000256" key="1">
    <source>
        <dbReference type="ARBA" id="ARBA00011063"/>
    </source>
</evidence>
<keyword evidence="9" id="KW-1185">Reference proteome</keyword>
<proteinExistence type="inferred from homology"/>
<name>A0AA43Q440_9GAMM</name>
<sequence>MSNDFRVVNPIKEISLLFNNILVVCVGNICRSPMAEAILKEALSKIKQNTCHVSSAGIGALVGHKADAKASQLMTARGLDISPHRACQLNKEIIRRADLILVMELAHKMDIETKEPSAKGKIFRLGEWDGHDIPDPYRLDLKAFESALAQIDQGVSQWIKKLYKNL</sequence>
<comment type="similarity">
    <text evidence="1">Belongs to the low molecular weight phosphotyrosine protein phosphatase family.</text>
</comment>
<evidence type="ECO:0000256" key="4">
    <source>
        <dbReference type="ARBA" id="ARBA00022912"/>
    </source>
</evidence>
<dbReference type="AlphaFoldDB" id="A0AA43Q440"/>
<protein>
    <recommendedName>
        <fullName evidence="2">protein-tyrosine-phosphatase</fullName>
        <ecNumber evidence="2">3.1.3.48</ecNumber>
    </recommendedName>
</protein>
<dbReference type="PRINTS" id="PR00719">
    <property type="entry name" value="LMWPTPASE"/>
</dbReference>
<evidence type="ECO:0000313" key="9">
    <source>
        <dbReference type="Proteomes" id="UP001160519"/>
    </source>
</evidence>
<evidence type="ECO:0000259" key="7">
    <source>
        <dbReference type="SMART" id="SM00226"/>
    </source>
</evidence>
<evidence type="ECO:0000256" key="2">
    <source>
        <dbReference type="ARBA" id="ARBA00013064"/>
    </source>
</evidence>
<reference evidence="8" key="1">
    <citation type="submission" date="2023-01" db="EMBL/GenBank/DDBJ databases">
        <title>Biogeochemical cycle of methane in antarctic sediments.</title>
        <authorList>
            <person name="Roldan D.M."/>
            <person name="Menes R.J."/>
        </authorList>
    </citation>
    <scope>NUCLEOTIDE SEQUENCE [LARGE SCALE GENOMIC DNA]</scope>
    <source>
        <strain evidence="8">K-2018 MAG008</strain>
    </source>
</reference>
<dbReference type="GO" id="GO:0004725">
    <property type="term" value="F:protein tyrosine phosphatase activity"/>
    <property type="evidence" value="ECO:0007669"/>
    <property type="project" value="UniProtKB-EC"/>
</dbReference>
<comment type="caution">
    <text evidence="8">The sequence shown here is derived from an EMBL/GenBank/DDBJ whole genome shotgun (WGS) entry which is preliminary data.</text>
</comment>
<gene>
    <name evidence="8" type="ORF">PSU93_09540</name>
</gene>
<keyword evidence="3" id="KW-0378">Hydrolase</keyword>
<evidence type="ECO:0000256" key="6">
    <source>
        <dbReference type="PIRSR" id="PIRSR617867-1"/>
    </source>
</evidence>
<dbReference type="InterPro" id="IPR050438">
    <property type="entry name" value="LMW_PTPase"/>
</dbReference>
<dbReference type="InterPro" id="IPR017867">
    <property type="entry name" value="Tyr_phospatase_low_mol_wt"/>
</dbReference>
<feature type="domain" description="Phosphotyrosine protein phosphatase I" evidence="7">
    <location>
        <begin position="19"/>
        <end position="161"/>
    </location>
</feature>
<dbReference type="InterPro" id="IPR023485">
    <property type="entry name" value="Ptyr_pPase"/>
</dbReference>
<keyword evidence="4" id="KW-0904">Protein phosphatase</keyword>
<evidence type="ECO:0000256" key="3">
    <source>
        <dbReference type="ARBA" id="ARBA00022801"/>
    </source>
</evidence>
<dbReference type="SUPFAM" id="SSF52788">
    <property type="entry name" value="Phosphotyrosine protein phosphatases I"/>
    <property type="match status" value="1"/>
</dbReference>
<evidence type="ECO:0000256" key="5">
    <source>
        <dbReference type="ARBA" id="ARBA00051722"/>
    </source>
</evidence>
<dbReference type="PANTHER" id="PTHR11717">
    <property type="entry name" value="LOW MOLECULAR WEIGHT PROTEIN TYROSINE PHOSPHATASE"/>
    <property type="match status" value="1"/>
</dbReference>
<dbReference type="Gene3D" id="3.40.50.2300">
    <property type="match status" value="1"/>
</dbReference>
<dbReference type="SMART" id="SM00226">
    <property type="entry name" value="LMWPc"/>
    <property type="match status" value="1"/>
</dbReference>
<comment type="catalytic activity">
    <reaction evidence="5">
        <text>O-phospho-L-tyrosyl-[protein] + H2O = L-tyrosyl-[protein] + phosphate</text>
        <dbReference type="Rhea" id="RHEA:10684"/>
        <dbReference type="Rhea" id="RHEA-COMP:10136"/>
        <dbReference type="Rhea" id="RHEA-COMP:20101"/>
        <dbReference type="ChEBI" id="CHEBI:15377"/>
        <dbReference type="ChEBI" id="CHEBI:43474"/>
        <dbReference type="ChEBI" id="CHEBI:46858"/>
        <dbReference type="ChEBI" id="CHEBI:61978"/>
        <dbReference type="EC" id="3.1.3.48"/>
    </reaction>
</comment>
<dbReference type="Proteomes" id="UP001160519">
    <property type="component" value="Unassembled WGS sequence"/>
</dbReference>
<feature type="active site" evidence="6">
    <location>
        <position position="31"/>
    </location>
</feature>
<dbReference type="CDD" id="cd16343">
    <property type="entry name" value="LMWPTP"/>
    <property type="match status" value="1"/>
</dbReference>
<dbReference type="PANTHER" id="PTHR11717:SF31">
    <property type="entry name" value="LOW MOLECULAR WEIGHT PROTEIN-TYROSINE-PHOSPHATASE ETP-RELATED"/>
    <property type="match status" value="1"/>
</dbReference>
<evidence type="ECO:0000313" key="8">
    <source>
        <dbReference type="EMBL" id="MDI1231378.1"/>
    </source>
</evidence>